<evidence type="ECO:0000313" key="1">
    <source>
        <dbReference type="EMBL" id="KHD75785.1"/>
    </source>
</evidence>
<name>A0A0A6UI94_ACTUT</name>
<accession>A0A0A6UI94</accession>
<organism evidence="1 2">
    <name type="scientific">Actinoplanes utahensis</name>
    <dbReference type="NCBI Taxonomy" id="1869"/>
    <lineage>
        <taxon>Bacteria</taxon>
        <taxon>Bacillati</taxon>
        <taxon>Actinomycetota</taxon>
        <taxon>Actinomycetes</taxon>
        <taxon>Micromonosporales</taxon>
        <taxon>Micromonosporaceae</taxon>
        <taxon>Actinoplanes</taxon>
    </lineage>
</organism>
<sequence length="413" mass="46074">MRLLDDPDWRVWFRVWSGRGRDLSDEVLSRLVTTMLDPPPDFPFTSIELFGELFEADWSRQIFVARHPDPRVRRQVASSTRRGHLDFLLDDPDPEVRALAAAAVADRERILQPGDLPVQHCHALWWLLLNWRLSRELIEQVLGGGDVEQVRAMVRNEWIPPDIVDRLSRWPDVEVRERVASHADLTPEQVERLAGDPAPGVRASIATRRHLPADLVAALAADPVEEVREAVALHAYVSDEDRAILSGDADLSPGEVARWARSENPRLRRLAARRADVPLALVPALASDPDPRVRAELARRHPAAPGDLLLDEYLESPRNVALLSSPAFPREGLARFAGHADPRARLLAARDPDADPAVVDRLTADPDQQVREAMAGCPRLPADRIVALLDDPDLAFHAAANPALPWRSVLGRR</sequence>
<keyword evidence="2" id="KW-1185">Reference proteome</keyword>
<dbReference type="eggNOG" id="COG5330">
    <property type="taxonomic scope" value="Bacteria"/>
</dbReference>
<evidence type="ECO:0000313" key="2">
    <source>
        <dbReference type="Proteomes" id="UP000054537"/>
    </source>
</evidence>
<protein>
    <recommendedName>
        <fullName evidence="3">Leucine rich repeat variant</fullName>
    </recommendedName>
</protein>
<proteinExistence type="predicted"/>
<dbReference type="STRING" id="1869.MB27_21370"/>
<dbReference type="EMBL" id="JRTT01000024">
    <property type="protein sequence ID" value="KHD75785.1"/>
    <property type="molecule type" value="Genomic_DNA"/>
</dbReference>
<dbReference type="AlphaFoldDB" id="A0A0A6UI94"/>
<gene>
    <name evidence="1" type="ORF">MB27_21370</name>
</gene>
<dbReference type="Proteomes" id="UP000054537">
    <property type="component" value="Unassembled WGS sequence"/>
</dbReference>
<dbReference type="InterPro" id="IPR011989">
    <property type="entry name" value="ARM-like"/>
</dbReference>
<dbReference type="InterPro" id="IPR016024">
    <property type="entry name" value="ARM-type_fold"/>
</dbReference>
<dbReference type="Gene3D" id="1.25.10.10">
    <property type="entry name" value="Leucine-rich Repeat Variant"/>
    <property type="match status" value="2"/>
</dbReference>
<comment type="caution">
    <text evidence="1">The sequence shown here is derived from an EMBL/GenBank/DDBJ whole genome shotgun (WGS) entry which is preliminary data.</text>
</comment>
<dbReference type="SUPFAM" id="SSF48371">
    <property type="entry name" value="ARM repeat"/>
    <property type="match status" value="2"/>
</dbReference>
<reference evidence="1 2" key="1">
    <citation type="submission" date="2014-10" db="EMBL/GenBank/DDBJ databases">
        <title>Draft genome sequence of Actinoplanes utahensis NRRL 12052.</title>
        <authorList>
            <person name="Velasco-Bucheli B."/>
            <person name="del Cerro C."/>
            <person name="Hormigo D."/>
            <person name="Garcia J.L."/>
            <person name="Acebal C."/>
            <person name="Arroyo M."/>
            <person name="de la Mata I."/>
        </authorList>
    </citation>
    <scope>NUCLEOTIDE SEQUENCE [LARGE SCALE GENOMIC DNA]</scope>
    <source>
        <strain evidence="1 2">NRRL 12052</strain>
    </source>
</reference>
<evidence type="ECO:0008006" key="3">
    <source>
        <dbReference type="Google" id="ProtNLM"/>
    </source>
</evidence>